<dbReference type="CDD" id="cd00054">
    <property type="entry name" value="EGF_CA"/>
    <property type="match status" value="1"/>
</dbReference>
<keyword evidence="9 20" id="KW-0547">Nucleotide-binding</keyword>
<evidence type="ECO:0000256" key="3">
    <source>
        <dbReference type="ARBA" id="ARBA00022536"/>
    </source>
</evidence>
<dbReference type="Pfam" id="PF13947">
    <property type="entry name" value="GUB_WAK_bind"/>
    <property type="match status" value="1"/>
</dbReference>
<feature type="transmembrane region" description="Helical" evidence="21">
    <location>
        <begin position="314"/>
        <end position="334"/>
    </location>
</feature>
<dbReference type="PROSITE" id="PS50011">
    <property type="entry name" value="PROTEIN_KINASE_DOM"/>
    <property type="match status" value="1"/>
</dbReference>
<dbReference type="Gene3D" id="2.10.25.10">
    <property type="entry name" value="Laminin"/>
    <property type="match status" value="1"/>
</dbReference>
<evidence type="ECO:0000256" key="9">
    <source>
        <dbReference type="ARBA" id="ARBA00022741"/>
    </source>
</evidence>
<dbReference type="GO" id="GO:0007166">
    <property type="term" value="P:cell surface receptor signaling pathway"/>
    <property type="evidence" value="ECO:0007669"/>
    <property type="project" value="InterPro"/>
</dbReference>
<dbReference type="GO" id="GO:0005509">
    <property type="term" value="F:calcium ion binding"/>
    <property type="evidence" value="ECO:0007669"/>
    <property type="project" value="InterPro"/>
</dbReference>
<dbReference type="EMBL" id="CACSLK010016925">
    <property type="protein sequence ID" value="CAA0818461.1"/>
    <property type="molecule type" value="Genomic_DNA"/>
</dbReference>
<dbReference type="SMART" id="SM00179">
    <property type="entry name" value="EGF_CA"/>
    <property type="match status" value="1"/>
</dbReference>
<dbReference type="FunFam" id="3.30.200.20:FF:000043">
    <property type="entry name" value="Wall-associated receptor kinase 2"/>
    <property type="match status" value="1"/>
</dbReference>
<dbReference type="PROSITE" id="PS50026">
    <property type="entry name" value="EGF_3"/>
    <property type="match status" value="1"/>
</dbReference>
<comment type="catalytic activity">
    <reaction evidence="16">
        <text>L-seryl-[protein] + ATP = O-phospho-L-seryl-[protein] + ADP + H(+)</text>
        <dbReference type="Rhea" id="RHEA:17989"/>
        <dbReference type="Rhea" id="RHEA-COMP:9863"/>
        <dbReference type="Rhea" id="RHEA-COMP:11604"/>
        <dbReference type="ChEBI" id="CHEBI:15378"/>
        <dbReference type="ChEBI" id="CHEBI:29999"/>
        <dbReference type="ChEBI" id="CHEBI:30616"/>
        <dbReference type="ChEBI" id="CHEBI:83421"/>
        <dbReference type="ChEBI" id="CHEBI:456216"/>
    </reaction>
</comment>
<dbReference type="InterPro" id="IPR000719">
    <property type="entry name" value="Prot_kinase_dom"/>
</dbReference>
<dbReference type="Gene3D" id="1.10.510.10">
    <property type="entry name" value="Transferase(Phosphotransferase) domain 1"/>
    <property type="match status" value="1"/>
</dbReference>
<evidence type="ECO:0000256" key="17">
    <source>
        <dbReference type="ARBA" id="ARBA00047951"/>
    </source>
</evidence>
<dbReference type="Pfam" id="PF00069">
    <property type="entry name" value="Pkinase"/>
    <property type="match status" value="1"/>
</dbReference>
<evidence type="ECO:0000256" key="14">
    <source>
        <dbReference type="ARBA" id="ARBA00023157"/>
    </source>
</evidence>
<dbReference type="InterPro" id="IPR025287">
    <property type="entry name" value="WAK_GUB"/>
</dbReference>
<keyword evidence="7" id="KW-0732">Signal</keyword>
<dbReference type="InterPro" id="IPR049883">
    <property type="entry name" value="NOTCH1_EGF-like"/>
</dbReference>
<keyword evidence="10 24" id="KW-0418">Kinase</keyword>
<dbReference type="PROSITE" id="PS01187">
    <property type="entry name" value="EGF_CA"/>
    <property type="match status" value="1"/>
</dbReference>
<dbReference type="InterPro" id="IPR045274">
    <property type="entry name" value="WAK-like"/>
</dbReference>
<evidence type="ECO:0000256" key="13">
    <source>
        <dbReference type="ARBA" id="ARBA00023136"/>
    </source>
</evidence>
<dbReference type="PANTHER" id="PTHR27005:SF468">
    <property type="entry name" value="OS01G0310500 PROTEIN"/>
    <property type="match status" value="1"/>
</dbReference>
<dbReference type="GO" id="GO:0004674">
    <property type="term" value="F:protein serine/threonine kinase activity"/>
    <property type="evidence" value="ECO:0007669"/>
    <property type="project" value="UniProtKB-KW"/>
</dbReference>
<proteinExistence type="predicted"/>
<keyword evidence="15" id="KW-0325">Glycoprotein</keyword>
<dbReference type="InterPro" id="IPR001881">
    <property type="entry name" value="EGF-like_Ca-bd_dom"/>
</dbReference>
<dbReference type="PROSITE" id="PS00107">
    <property type="entry name" value="PROTEIN_KINASE_ATP"/>
    <property type="match status" value="1"/>
</dbReference>
<evidence type="ECO:0000256" key="16">
    <source>
        <dbReference type="ARBA" id="ARBA00047558"/>
    </source>
</evidence>
<evidence type="ECO:0000259" key="23">
    <source>
        <dbReference type="PROSITE" id="PS50026"/>
    </source>
</evidence>
<keyword evidence="24" id="KW-0675">Receptor</keyword>
<keyword evidence="14" id="KW-1015">Disulfide bond</keyword>
<dbReference type="PROSITE" id="PS00108">
    <property type="entry name" value="PROTEIN_KINASE_ST"/>
    <property type="match status" value="1"/>
</dbReference>
<comment type="function">
    <text evidence="18">Serine/threonine-protein kinase that may function as a signaling receptor of extracellular matrix component. Binding to pectin may have significance in the control of cell expansion, morphogenesis and development.</text>
</comment>
<sequence length="873" mass="96806">MWRRIDPIPFRDDTDCYRAENFAITCNTTTALENSDPPRPFLRNTTMEITKISLDGQLTALQPIVHACYNASRNQSIHDPWIVLPEQLTVNTSVNRFSLVGCYMLGYIASFGLDQGRLTGCVTNCTAARNASDPSPTGFCQVSVSDSVMAGRVDLLFGSFAYLSLEPNDTYCGYAFMAEEGAFSNTPENLTNLGGRHLERLPMSIDWAAGNETCELARTNDTSYACKSRNSECYEPSNGYGYRCNCSQGYHGNPYLVNGCEDVNECLIPTLNVCEKRCINTLGGFHCVCPKGYYGDGRKGGKGCIRGESLVYKLAAGIAIGVIGLLLAGCWLHWKLKRRILIKMRRKFFVQNGGMLLQEKLVAKKRSASSCTSRIFSSSELKKATKNFNSSMIIGQGGYGTVYKGLLPDNQTVAIKKSKLEVEPNQIEQFINEVIILTQINHRNVVKLLGCCLETRVPLLVYEFVSNGTLYEHLHHGKDKARALSWDVRLKIARETAGVLSYLHSSASTPIIHRDVKSANILLDHTFTAKVSDFGASKLVPLDHTQLSTVVQGTLGYLDPEYMQTNQLTEKSDVYSFGVVLVELLTGMKALSLDRLEEEMNLANYFLSSMRANRNRLFEIVADDIVREGDNEEQVTRVAELAMSCLNVRGDDRPSMKEVAMELEGLYQIHPIMFFLTTLLTLITSTTKTASFPIAKPDCPSRCGDVSIPYPFRTTPDCYRAENFAITCNTTMVLENSNPQRPFLRNTTMEITKISLDGQLTPLQPIVHACYNASRNQSVHDPWIVLPEQLTVNTSVNRFSLVGCYMLGYIASFGLNQGRLTGCVTNCTAARNASDPGPTGFCQVSVSDSVMAGRVDLLFGNFAYLTAWSRRGF</sequence>
<comment type="caution">
    <text evidence="24">The sequence shown here is derived from an EMBL/GenBank/DDBJ whole genome shotgun (WGS) entry which is preliminary data.</text>
</comment>
<organism evidence="24 25">
    <name type="scientific">Striga hermonthica</name>
    <name type="common">Purple witchweed</name>
    <name type="synonym">Buchnera hermonthica</name>
    <dbReference type="NCBI Taxonomy" id="68872"/>
    <lineage>
        <taxon>Eukaryota</taxon>
        <taxon>Viridiplantae</taxon>
        <taxon>Streptophyta</taxon>
        <taxon>Embryophyta</taxon>
        <taxon>Tracheophyta</taxon>
        <taxon>Spermatophyta</taxon>
        <taxon>Magnoliopsida</taxon>
        <taxon>eudicotyledons</taxon>
        <taxon>Gunneridae</taxon>
        <taxon>Pentapetalae</taxon>
        <taxon>asterids</taxon>
        <taxon>lamiids</taxon>
        <taxon>Lamiales</taxon>
        <taxon>Orobanchaceae</taxon>
        <taxon>Buchnereae</taxon>
        <taxon>Striga</taxon>
    </lineage>
</organism>
<reference evidence="24" key="1">
    <citation type="submission" date="2019-12" db="EMBL/GenBank/DDBJ databases">
        <authorList>
            <person name="Scholes J."/>
        </authorList>
    </citation>
    <scope>NUCLEOTIDE SEQUENCE</scope>
</reference>
<evidence type="ECO:0000256" key="10">
    <source>
        <dbReference type="ARBA" id="ARBA00022777"/>
    </source>
</evidence>
<dbReference type="Pfam" id="PF07645">
    <property type="entry name" value="EGF_CA"/>
    <property type="match status" value="1"/>
</dbReference>
<evidence type="ECO:0000256" key="19">
    <source>
        <dbReference type="PROSITE-ProRule" id="PRU00076"/>
    </source>
</evidence>
<dbReference type="AlphaFoldDB" id="A0A9N7R939"/>
<keyword evidence="4" id="KW-0597">Phosphoprotein</keyword>
<evidence type="ECO:0000313" key="24">
    <source>
        <dbReference type="EMBL" id="CAA0818461.1"/>
    </source>
</evidence>
<dbReference type="InterPro" id="IPR000152">
    <property type="entry name" value="EGF-type_Asp/Asn_hydroxyl_site"/>
</dbReference>
<keyword evidence="2" id="KW-0723">Serine/threonine-protein kinase</keyword>
<evidence type="ECO:0000256" key="1">
    <source>
        <dbReference type="ARBA" id="ARBA00004479"/>
    </source>
</evidence>
<keyword evidence="11 20" id="KW-0067">ATP-binding</keyword>
<evidence type="ECO:0000256" key="12">
    <source>
        <dbReference type="ARBA" id="ARBA00022989"/>
    </source>
</evidence>
<dbReference type="FunFam" id="2.10.25.10:FF:000038">
    <property type="entry name" value="Fibrillin 2"/>
    <property type="match status" value="1"/>
</dbReference>
<keyword evidence="25" id="KW-1185">Reference proteome</keyword>
<dbReference type="InterPro" id="IPR011009">
    <property type="entry name" value="Kinase-like_dom_sf"/>
</dbReference>
<dbReference type="Gene3D" id="3.30.200.20">
    <property type="entry name" value="Phosphorylase Kinase, domain 1"/>
    <property type="match status" value="1"/>
</dbReference>
<dbReference type="SMART" id="SM00220">
    <property type="entry name" value="S_TKc"/>
    <property type="match status" value="1"/>
</dbReference>
<keyword evidence="3 19" id="KW-0245">EGF-like domain</keyword>
<feature type="binding site" evidence="20">
    <location>
        <position position="417"/>
    </location>
    <ligand>
        <name>ATP</name>
        <dbReference type="ChEBI" id="CHEBI:30616"/>
    </ligand>
</feature>
<evidence type="ECO:0000256" key="18">
    <source>
        <dbReference type="ARBA" id="ARBA00058961"/>
    </source>
</evidence>
<dbReference type="FunFam" id="1.10.510.10:FF:000084">
    <property type="entry name" value="Wall-associated receptor kinase 2"/>
    <property type="match status" value="1"/>
</dbReference>
<feature type="domain" description="Protein kinase" evidence="22">
    <location>
        <begin position="388"/>
        <end position="673"/>
    </location>
</feature>
<evidence type="ECO:0000256" key="2">
    <source>
        <dbReference type="ARBA" id="ARBA00022527"/>
    </source>
</evidence>
<evidence type="ECO:0000256" key="15">
    <source>
        <dbReference type="ARBA" id="ARBA00023180"/>
    </source>
</evidence>
<dbReference type="Proteomes" id="UP001153555">
    <property type="component" value="Unassembled WGS sequence"/>
</dbReference>
<evidence type="ECO:0000313" key="25">
    <source>
        <dbReference type="Proteomes" id="UP001153555"/>
    </source>
</evidence>
<comment type="catalytic activity">
    <reaction evidence="17">
        <text>L-threonyl-[protein] + ATP = O-phospho-L-threonyl-[protein] + ADP + H(+)</text>
        <dbReference type="Rhea" id="RHEA:46608"/>
        <dbReference type="Rhea" id="RHEA-COMP:11060"/>
        <dbReference type="Rhea" id="RHEA-COMP:11605"/>
        <dbReference type="ChEBI" id="CHEBI:15378"/>
        <dbReference type="ChEBI" id="CHEBI:30013"/>
        <dbReference type="ChEBI" id="CHEBI:30616"/>
        <dbReference type="ChEBI" id="CHEBI:61977"/>
        <dbReference type="ChEBI" id="CHEBI:456216"/>
    </reaction>
</comment>
<dbReference type="GO" id="GO:0005524">
    <property type="term" value="F:ATP binding"/>
    <property type="evidence" value="ECO:0007669"/>
    <property type="project" value="UniProtKB-UniRule"/>
</dbReference>
<keyword evidence="12 21" id="KW-1133">Transmembrane helix</keyword>
<dbReference type="GO" id="GO:0030247">
    <property type="term" value="F:polysaccharide binding"/>
    <property type="evidence" value="ECO:0007669"/>
    <property type="project" value="InterPro"/>
</dbReference>
<dbReference type="PANTHER" id="PTHR27005">
    <property type="entry name" value="WALL-ASSOCIATED RECEPTOR KINASE-LIKE 21"/>
    <property type="match status" value="1"/>
</dbReference>
<evidence type="ECO:0000256" key="6">
    <source>
        <dbReference type="ARBA" id="ARBA00022692"/>
    </source>
</evidence>
<dbReference type="InterPro" id="IPR017441">
    <property type="entry name" value="Protein_kinase_ATP_BS"/>
</dbReference>
<accession>A0A9N7R939</accession>
<evidence type="ECO:0000256" key="8">
    <source>
        <dbReference type="ARBA" id="ARBA00022737"/>
    </source>
</evidence>
<feature type="transmembrane region" description="Helical" evidence="21">
    <location>
        <begin position="665"/>
        <end position="683"/>
    </location>
</feature>
<dbReference type="SMART" id="SM00181">
    <property type="entry name" value="EGF"/>
    <property type="match status" value="2"/>
</dbReference>
<keyword evidence="5" id="KW-0808">Transferase</keyword>
<evidence type="ECO:0000259" key="22">
    <source>
        <dbReference type="PROSITE" id="PS50011"/>
    </source>
</evidence>
<feature type="domain" description="EGF-like" evidence="23">
    <location>
        <begin position="262"/>
        <end position="296"/>
    </location>
</feature>
<evidence type="ECO:0000256" key="5">
    <source>
        <dbReference type="ARBA" id="ARBA00022679"/>
    </source>
</evidence>
<evidence type="ECO:0000256" key="7">
    <source>
        <dbReference type="ARBA" id="ARBA00022729"/>
    </source>
</evidence>
<comment type="subcellular location">
    <subcellularLocation>
        <location evidence="1">Membrane</location>
        <topology evidence="1">Single-pass type I membrane protein</topology>
    </subcellularLocation>
</comment>
<evidence type="ECO:0000256" key="21">
    <source>
        <dbReference type="SAM" id="Phobius"/>
    </source>
</evidence>
<keyword evidence="8" id="KW-0677">Repeat</keyword>
<name>A0A9N7R939_STRHE</name>
<dbReference type="InterPro" id="IPR008271">
    <property type="entry name" value="Ser/Thr_kinase_AS"/>
</dbReference>
<dbReference type="PROSITE" id="PS00010">
    <property type="entry name" value="ASX_HYDROXYL"/>
    <property type="match status" value="1"/>
</dbReference>
<evidence type="ECO:0000256" key="11">
    <source>
        <dbReference type="ARBA" id="ARBA00022840"/>
    </source>
</evidence>
<dbReference type="GO" id="GO:0005886">
    <property type="term" value="C:plasma membrane"/>
    <property type="evidence" value="ECO:0007669"/>
    <property type="project" value="TreeGrafter"/>
</dbReference>
<evidence type="ECO:0000256" key="20">
    <source>
        <dbReference type="PROSITE-ProRule" id="PRU10141"/>
    </source>
</evidence>
<comment type="caution">
    <text evidence="19">Lacks conserved residue(s) required for the propagation of feature annotation.</text>
</comment>
<dbReference type="OrthoDB" id="4062651at2759"/>
<gene>
    <name evidence="24" type="ORF">SHERM_01314</name>
</gene>
<dbReference type="SUPFAM" id="SSF57196">
    <property type="entry name" value="EGF/Laminin"/>
    <property type="match status" value="1"/>
</dbReference>
<dbReference type="InterPro" id="IPR000742">
    <property type="entry name" value="EGF"/>
</dbReference>
<protein>
    <submittedName>
        <fullName evidence="24">Wall-associated receptor kinase 5</fullName>
    </submittedName>
</protein>
<dbReference type="InterPro" id="IPR018097">
    <property type="entry name" value="EGF_Ca-bd_CS"/>
</dbReference>
<dbReference type="SUPFAM" id="SSF56112">
    <property type="entry name" value="Protein kinase-like (PK-like)"/>
    <property type="match status" value="1"/>
</dbReference>
<evidence type="ECO:0000256" key="4">
    <source>
        <dbReference type="ARBA" id="ARBA00022553"/>
    </source>
</evidence>
<dbReference type="CDD" id="cd14066">
    <property type="entry name" value="STKc_IRAK"/>
    <property type="match status" value="1"/>
</dbReference>
<keyword evidence="6 21" id="KW-0812">Transmembrane</keyword>
<keyword evidence="13 21" id="KW-0472">Membrane</keyword>